<dbReference type="RefSeq" id="WP_013554115.1">
    <property type="nucleotide sequence ID" value="NC_014935.1"/>
</dbReference>
<reference evidence="1 2" key="1">
    <citation type="journal article" date="2011" name="Stand. Genomic Sci.">
        <title>Complete genome sequence of Nitratifractor salsuginis type strain (E9I37-1).</title>
        <authorList>
            <person name="Anderson I."/>
            <person name="Sikorski J."/>
            <person name="Zeytun A."/>
            <person name="Nolan M."/>
            <person name="Lapidus A."/>
            <person name="Lucas S."/>
            <person name="Hammon N."/>
            <person name="Deshpande S."/>
            <person name="Cheng J.F."/>
            <person name="Tapia R."/>
            <person name="Han C."/>
            <person name="Goodwin L."/>
            <person name="Pitluck S."/>
            <person name="Liolios K."/>
            <person name="Pagani I."/>
            <person name="Ivanova N."/>
            <person name="Huntemann M."/>
            <person name="Mavromatis K."/>
            <person name="Ovchinikova G."/>
            <person name="Pati A."/>
            <person name="Chen A."/>
            <person name="Palaniappan K."/>
            <person name="Land M."/>
            <person name="Hauser L."/>
            <person name="Brambilla E.M."/>
            <person name="Ngatchou-Djao O.D."/>
            <person name="Rohde M."/>
            <person name="Tindall B.J."/>
            <person name="Goker M."/>
            <person name="Detter J.C."/>
            <person name="Woyke T."/>
            <person name="Bristow J."/>
            <person name="Eisen J.A."/>
            <person name="Markowitz V."/>
            <person name="Hugenholtz P."/>
            <person name="Klenk H.P."/>
            <person name="Kyrpides N.C."/>
        </authorList>
    </citation>
    <scope>NUCLEOTIDE SEQUENCE [LARGE SCALE GENOMIC DNA]</scope>
    <source>
        <strain evidence="2">DSM 16511 / JCM 12458 / E9I37-1</strain>
    </source>
</reference>
<dbReference type="HOGENOM" id="CLU_1873256_0_0_7"/>
<evidence type="ECO:0000313" key="1">
    <source>
        <dbReference type="EMBL" id="ADV46424.1"/>
    </source>
</evidence>
<dbReference type="STRING" id="749222.Nitsa_1171"/>
<dbReference type="EMBL" id="CP002452">
    <property type="protein sequence ID" value="ADV46424.1"/>
    <property type="molecule type" value="Genomic_DNA"/>
</dbReference>
<evidence type="ECO:0000313" key="2">
    <source>
        <dbReference type="Proteomes" id="UP000008633"/>
    </source>
</evidence>
<proteinExistence type="predicted"/>
<protein>
    <submittedName>
        <fullName evidence="1">Uncharacterized protein</fullName>
    </submittedName>
</protein>
<reference evidence="2" key="2">
    <citation type="submission" date="2011-01" db="EMBL/GenBank/DDBJ databases">
        <title>The complete genome of Nitratifractor salsuginis DSM 16511.</title>
        <authorList>
            <consortium name="US DOE Joint Genome Institute (JGI-PGF)"/>
            <person name="Lucas S."/>
            <person name="Copeland A."/>
            <person name="Lapidus A."/>
            <person name="Bruce D."/>
            <person name="Goodwin L."/>
            <person name="Pitluck S."/>
            <person name="Kyrpides N."/>
            <person name="Mavromatis K."/>
            <person name="Ivanova N."/>
            <person name="Mikhailova N."/>
            <person name="Zeytun A."/>
            <person name="Detter J.C."/>
            <person name="Tapia R."/>
            <person name="Han C."/>
            <person name="Land M."/>
            <person name="Hauser L."/>
            <person name="Markowitz V."/>
            <person name="Cheng J.-F."/>
            <person name="Hugenholtz P."/>
            <person name="Woyke T."/>
            <person name="Wu D."/>
            <person name="Tindall B."/>
            <person name="Schuetze A."/>
            <person name="Brambilla E."/>
            <person name="Klenk H.-P."/>
            <person name="Eisen J.A."/>
        </authorList>
    </citation>
    <scope>NUCLEOTIDE SEQUENCE [LARGE SCALE GENOMIC DNA]</scope>
    <source>
        <strain evidence="2">DSM 16511 / JCM 12458 / E9I37-1</strain>
    </source>
</reference>
<dbReference type="KEGG" id="nsa:Nitsa_1171"/>
<dbReference type="Proteomes" id="UP000008633">
    <property type="component" value="Chromosome"/>
</dbReference>
<accession>E6WY50</accession>
<name>E6WY50_NITSE</name>
<sequence>MTYGEAKEFVSGFLLGDNSNPEIRPLHFKMAMTEVGMLCVPEKLKAEYTGAETDVLRLLPSEEVERDGEYKTVQHYVKMPPVSQAIDDADSMPIDEQLSMAVIFFVCSYLSKKYTDRYEKKAAAAVSLYVSNVLAA</sequence>
<gene>
    <name evidence="1" type="ordered locus">Nitsa_1171</name>
</gene>
<keyword evidence="2" id="KW-1185">Reference proteome</keyword>
<organism evidence="1 2">
    <name type="scientific">Nitratifractor salsuginis (strain DSM 16511 / JCM 12458 / E9I37-1)</name>
    <dbReference type="NCBI Taxonomy" id="749222"/>
    <lineage>
        <taxon>Bacteria</taxon>
        <taxon>Pseudomonadati</taxon>
        <taxon>Campylobacterota</taxon>
        <taxon>Epsilonproteobacteria</taxon>
        <taxon>Campylobacterales</taxon>
        <taxon>Sulfurovaceae</taxon>
        <taxon>Nitratifractor</taxon>
    </lineage>
</organism>
<dbReference type="AlphaFoldDB" id="E6WY50"/>